<dbReference type="RefSeq" id="WP_382257588.1">
    <property type="nucleotide sequence ID" value="NZ_JBHTBX010000007.1"/>
</dbReference>
<organism evidence="2 3">
    <name type="scientific">Hydrogenophaga bisanensis</name>
    <dbReference type="NCBI Taxonomy" id="439611"/>
    <lineage>
        <taxon>Bacteria</taxon>
        <taxon>Pseudomonadati</taxon>
        <taxon>Pseudomonadota</taxon>
        <taxon>Betaproteobacteria</taxon>
        <taxon>Burkholderiales</taxon>
        <taxon>Comamonadaceae</taxon>
        <taxon>Hydrogenophaga</taxon>
    </lineage>
</organism>
<comment type="caution">
    <text evidence="2">The sequence shown here is derived from an EMBL/GenBank/DDBJ whole genome shotgun (WGS) entry which is preliminary data.</text>
</comment>
<gene>
    <name evidence="2" type="ORF">ACFQNJ_12000</name>
</gene>
<reference evidence="3" key="1">
    <citation type="journal article" date="2019" name="Int. J. Syst. Evol. Microbiol.">
        <title>The Global Catalogue of Microorganisms (GCM) 10K type strain sequencing project: providing services to taxonomists for standard genome sequencing and annotation.</title>
        <authorList>
            <consortium name="The Broad Institute Genomics Platform"/>
            <consortium name="The Broad Institute Genome Sequencing Center for Infectious Disease"/>
            <person name="Wu L."/>
            <person name="Ma J."/>
        </authorList>
    </citation>
    <scope>NUCLEOTIDE SEQUENCE [LARGE SCALE GENOMIC DNA]</scope>
    <source>
        <strain evidence="3">CCUG 54518</strain>
    </source>
</reference>
<keyword evidence="3" id="KW-1185">Reference proteome</keyword>
<dbReference type="Proteomes" id="UP001596495">
    <property type="component" value="Unassembled WGS sequence"/>
</dbReference>
<protein>
    <submittedName>
        <fullName evidence="2">Uncharacterized protein</fullName>
    </submittedName>
</protein>
<feature type="chain" id="PRO_5045732484" evidence="1">
    <location>
        <begin position="30"/>
        <end position="271"/>
    </location>
</feature>
<evidence type="ECO:0000256" key="1">
    <source>
        <dbReference type="SAM" id="SignalP"/>
    </source>
</evidence>
<proteinExistence type="predicted"/>
<evidence type="ECO:0000313" key="3">
    <source>
        <dbReference type="Proteomes" id="UP001596495"/>
    </source>
</evidence>
<evidence type="ECO:0000313" key="2">
    <source>
        <dbReference type="EMBL" id="MFC7435229.1"/>
    </source>
</evidence>
<name>A0ABW2RAT9_9BURK</name>
<keyword evidence="1" id="KW-0732">Signal</keyword>
<feature type="signal peptide" evidence="1">
    <location>
        <begin position="1"/>
        <end position="29"/>
    </location>
</feature>
<dbReference type="EMBL" id="JBHTBX010000007">
    <property type="protein sequence ID" value="MFC7435229.1"/>
    <property type="molecule type" value="Genomic_DNA"/>
</dbReference>
<accession>A0ABW2RAT9</accession>
<sequence length="271" mass="28844">MSLLPTRSPGALLLSALMALMCLPATSVAQGFSAFVSPPRFEAKLTPGKPTRLIVEIQHVGTQPGAYRFYTNDWTLSPEHAVSFTDALVPGSCRPWVAIERRELTLNPGNRYRYRFEITPPANTPAGECRFALMVEGRDAAQVQGPVPQVGGRIGVIVYASVGDASPDLSVTGSGVILREGKPLAVIDVRNNGLAHGRLDGVVDGTDASGKKIELAPADLPILPNETRRISLNPVAAAGLPAPDPRFPLRVTGQLESGNQRVPLDLQFSAP</sequence>